<dbReference type="Proteomes" id="UP000011083">
    <property type="component" value="Unassembled WGS sequence"/>
</dbReference>
<proteinExistence type="predicted"/>
<dbReference type="KEGG" id="acan:ACA1_227110"/>
<evidence type="ECO:0000313" key="3">
    <source>
        <dbReference type="Proteomes" id="UP000011083"/>
    </source>
</evidence>
<evidence type="ECO:0000256" key="1">
    <source>
        <dbReference type="ARBA" id="ARBA00023125"/>
    </source>
</evidence>
<keyword evidence="3" id="KW-1185">Reference proteome</keyword>
<dbReference type="GO" id="GO:0003677">
    <property type="term" value="F:DNA binding"/>
    <property type="evidence" value="ECO:0007669"/>
    <property type="project" value="UniProtKB-KW"/>
</dbReference>
<dbReference type="SUPFAM" id="SSF47823">
    <property type="entry name" value="lambda integrase-like, N-terminal domain"/>
    <property type="match status" value="1"/>
</dbReference>
<dbReference type="EMBL" id="KB007901">
    <property type="protein sequence ID" value="ELR21561.1"/>
    <property type="molecule type" value="Genomic_DNA"/>
</dbReference>
<gene>
    <name evidence="2" type="ORF">ACA1_227110</name>
</gene>
<name>L8HAY7_ACACF</name>
<dbReference type="RefSeq" id="XP_004346506.1">
    <property type="nucleotide sequence ID" value="XM_004346456.1"/>
</dbReference>
<dbReference type="VEuPathDB" id="AmoebaDB:ACA1_227110"/>
<evidence type="ECO:0000313" key="2">
    <source>
        <dbReference type="EMBL" id="ELR21561.1"/>
    </source>
</evidence>
<dbReference type="AlphaFoldDB" id="L8HAY7"/>
<dbReference type="InterPro" id="IPR010998">
    <property type="entry name" value="Integrase_recombinase_N"/>
</dbReference>
<accession>L8HAY7</accession>
<sequence length="181" mass="20748">MATIIILRWEGKQWFSDLMDLCIKAPVSIPNRQSSFKWFGSIPLELLCNPMWHWIACRISDLALAPATWQRYHSSLIHFHNFCEQEEVDFPPEQEDTMVTITNFIESMTHALQHPSTTINMLLAVISTFKTFDLSNLTTLFHQWGTNTPPARTRAKLIALLCILGVLRVLVATPRTCGHLK</sequence>
<protein>
    <submittedName>
        <fullName evidence="2">Uncharacterized protein</fullName>
    </submittedName>
</protein>
<reference evidence="2 3" key="1">
    <citation type="journal article" date="2013" name="Genome Biol.">
        <title>Genome of Acanthamoeba castellanii highlights extensive lateral gene transfer and early evolution of tyrosine kinase signaling.</title>
        <authorList>
            <person name="Clarke M."/>
            <person name="Lohan A.J."/>
            <person name="Liu B."/>
            <person name="Lagkouvardos I."/>
            <person name="Roy S."/>
            <person name="Zafar N."/>
            <person name="Bertelli C."/>
            <person name="Schilde C."/>
            <person name="Kianianmomeni A."/>
            <person name="Burglin T.R."/>
            <person name="Frech C."/>
            <person name="Turcotte B."/>
            <person name="Kopec K.O."/>
            <person name="Synnott J.M."/>
            <person name="Choo C."/>
            <person name="Paponov I."/>
            <person name="Finkler A."/>
            <person name="Soon Heng Tan C."/>
            <person name="Hutchins A.P."/>
            <person name="Weinmeier T."/>
            <person name="Rattei T."/>
            <person name="Chu J.S."/>
            <person name="Gimenez G."/>
            <person name="Irimia M."/>
            <person name="Rigden D.J."/>
            <person name="Fitzpatrick D.A."/>
            <person name="Lorenzo-Morales J."/>
            <person name="Bateman A."/>
            <person name="Chiu C.H."/>
            <person name="Tang P."/>
            <person name="Hegemann P."/>
            <person name="Fromm H."/>
            <person name="Raoult D."/>
            <person name="Greub G."/>
            <person name="Miranda-Saavedra D."/>
            <person name="Chen N."/>
            <person name="Nash P."/>
            <person name="Ginger M.L."/>
            <person name="Horn M."/>
            <person name="Schaap P."/>
            <person name="Caler L."/>
            <person name="Loftus B."/>
        </authorList>
    </citation>
    <scope>NUCLEOTIDE SEQUENCE [LARGE SCALE GENOMIC DNA]</scope>
    <source>
        <strain evidence="2 3">Neff</strain>
    </source>
</reference>
<dbReference type="GeneID" id="14922463"/>
<keyword evidence="1" id="KW-0238">DNA-binding</keyword>
<dbReference type="Gene3D" id="1.10.150.130">
    <property type="match status" value="1"/>
</dbReference>
<organism evidence="2 3">
    <name type="scientific">Acanthamoeba castellanii (strain ATCC 30010 / Neff)</name>
    <dbReference type="NCBI Taxonomy" id="1257118"/>
    <lineage>
        <taxon>Eukaryota</taxon>
        <taxon>Amoebozoa</taxon>
        <taxon>Discosea</taxon>
        <taxon>Longamoebia</taxon>
        <taxon>Centramoebida</taxon>
        <taxon>Acanthamoebidae</taxon>
        <taxon>Acanthamoeba</taxon>
    </lineage>
</organism>